<evidence type="ECO:0000256" key="3">
    <source>
        <dbReference type="ARBA" id="ARBA00022692"/>
    </source>
</evidence>
<dbReference type="Proteomes" id="UP001175228">
    <property type="component" value="Unassembled WGS sequence"/>
</dbReference>
<reference evidence="7" key="1">
    <citation type="submission" date="2023-06" db="EMBL/GenBank/DDBJ databases">
        <authorList>
            <consortium name="Lawrence Berkeley National Laboratory"/>
            <person name="Ahrendt S."/>
            <person name="Sahu N."/>
            <person name="Indic B."/>
            <person name="Wong-Bajracharya J."/>
            <person name="Merenyi Z."/>
            <person name="Ke H.-M."/>
            <person name="Monk M."/>
            <person name="Kocsube S."/>
            <person name="Drula E."/>
            <person name="Lipzen A."/>
            <person name="Balint B."/>
            <person name="Henrissat B."/>
            <person name="Andreopoulos B."/>
            <person name="Martin F.M."/>
            <person name="Harder C.B."/>
            <person name="Rigling D."/>
            <person name="Ford K.L."/>
            <person name="Foster G.D."/>
            <person name="Pangilinan J."/>
            <person name="Papanicolaou A."/>
            <person name="Barry K."/>
            <person name="LaButti K."/>
            <person name="Viragh M."/>
            <person name="Koriabine M."/>
            <person name="Yan M."/>
            <person name="Riley R."/>
            <person name="Champramary S."/>
            <person name="Plett K.L."/>
            <person name="Tsai I.J."/>
            <person name="Slot J."/>
            <person name="Sipos G."/>
            <person name="Plett J."/>
            <person name="Nagy L.G."/>
            <person name="Grigoriev I.V."/>
        </authorList>
    </citation>
    <scope>NUCLEOTIDE SEQUENCE</scope>
    <source>
        <strain evidence="7">HWK02</strain>
    </source>
</reference>
<dbReference type="GO" id="GO:0005886">
    <property type="term" value="C:plasma membrane"/>
    <property type="evidence" value="ECO:0007669"/>
    <property type="project" value="TreeGrafter"/>
</dbReference>
<evidence type="ECO:0000256" key="5">
    <source>
        <dbReference type="ARBA" id="ARBA00023136"/>
    </source>
</evidence>
<comment type="caution">
    <text evidence="7">The sequence shown here is derived from an EMBL/GenBank/DDBJ whole genome shotgun (WGS) entry which is preliminary data.</text>
</comment>
<dbReference type="EMBL" id="JAUEPU010000003">
    <property type="protein sequence ID" value="KAK0504042.1"/>
    <property type="molecule type" value="Genomic_DNA"/>
</dbReference>
<dbReference type="InterPro" id="IPR011701">
    <property type="entry name" value="MFS"/>
</dbReference>
<gene>
    <name evidence="7" type="ORF">EDD18DRAFT_1305808</name>
</gene>
<evidence type="ECO:0000256" key="2">
    <source>
        <dbReference type="ARBA" id="ARBA00022448"/>
    </source>
</evidence>
<evidence type="ECO:0000256" key="1">
    <source>
        <dbReference type="ARBA" id="ARBA00004141"/>
    </source>
</evidence>
<sequence>MSQEKVTVDSDVEATVSSNEVQATEKIPFPATICFPAIPRLSQIFHESTDRLNLTFTIFLVPQAACPMLWGPFSDRYGRRPCIILCFVVLILSCAGLSLTPTNAFWLLLPLRYIQSAGCTGTLALGPTVVHFLCIQRGTYACPRHRTVFGGLLSQYLGWRCISDIVYRFLPETLPCIVGNESIRPSFIYRALIPVVGKDRIAKNFQPVYKPLPKPFRNPFLLFLNSNVLVATLFTSVIFSMQYNISGTLSNAANIGLCYLPNGQGLEGGTIINGKLLDAEYRRTSRARAIREAAEKGISEEHAVSRANFPIERARLQTTPFMVLLFSGSVSLAGPLLLQILRRVVGFSSICVLNATTTLMIDLFPD</sequence>
<dbReference type="SUPFAM" id="SSF103473">
    <property type="entry name" value="MFS general substrate transporter"/>
    <property type="match status" value="1"/>
</dbReference>
<keyword evidence="5 6" id="KW-0472">Membrane</keyword>
<dbReference type="Pfam" id="PF07690">
    <property type="entry name" value="MFS_1"/>
    <property type="match status" value="1"/>
</dbReference>
<feature type="transmembrane region" description="Helical" evidence="6">
    <location>
        <begin position="113"/>
        <end position="135"/>
    </location>
</feature>
<accession>A0AA39UUP4</accession>
<dbReference type="InterPro" id="IPR036259">
    <property type="entry name" value="MFS_trans_sf"/>
</dbReference>
<organism evidence="7 8">
    <name type="scientific">Armillaria luteobubalina</name>
    <dbReference type="NCBI Taxonomy" id="153913"/>
    <lineage>
        <taxon>Eukaryota</taxon>
        <taxon>Fungi</taxon>
        <taxon>Dikarya</taxon>
        <taxon>Basidiomycota</taxon>
        <taxon>Agaricomycotina</taxon>
        <taxon>Agaricomycetes</taxon>
        <taxon>Agaricomycetidae</taxon>
        <taxon>Agaricales</taxon>
        <taxon>Marasmiineae</taxon>
        <taxon>Physalacriaceae</taxon>
        <taxon>Armillaria</taxon>
    </lineage>
</organism>
<keyword evidence="8" id="KW-1185">Reference proteome</keyword>
<keyword evidence="4 6" id="KW-1133">Transmembrane helix</keyword>
<evidence type="ECO:0000313" key="8">
    <source>
        <dbReference type="Proteomes" id="UP001175228"/>
    </source>
</evidence>
<feature type="transmembrane region" description="Helical" evidence="6">
    <location>
        <begin position="345"/>
        <end position="364"/>
    </location>
</feature>
<evidence type="ECO:0000256" key="6">
    <source>
        <dbReference type="SAM" id="Phobius"/>
    </source>
</evidence>
<feature type="transmembrane region" description="Helical" evidence="6">
    <location>
        <begin position="319"/>
        <end position="338"/>
    </location>
</feature>
<name>A0AA39UUP4_9AGAR</name>
<dbReference type="PANTHER" id="PTHR23502">
    <property type="entry name" value="MAJOR FACILITATOR SUPERFAMILY"/>
    <property type="match status" value="1"/>
</dbReference>
<keyword evidence="3 6" id="KW-0812">Transmembrane</keyword>
<comment type="subcellular location">
    <subcellularLocation>
        <location evidence="1">Membrane</location>
        <topology evidence="1">Multi-pass membrane protein</topology>
    </subcellularLocation>
</comment>
<evidence type="ECO:0000313" key="7">
    <source>
        <dbReference type="EMBL" id="KAK0504042.1"/>
    </source>
</evidence>
<keyword evidence="2" id="KW-0813">Transport</keyword>
<protein>
    <submittedName>
        <fullName evidence="7">Major facilitator superfamily domain-containing protein</fullName>
    </submittedName>
</protein>
<dbReference type="GO" id="GO:0022857">
    <property type="term" value="F:transmembrane transporter activity"/>
    <property type="evidence" value="ECO:0007669"/>
    <property type="project" value="InterPro"/>
</dbReference>
<feature type="transmembrane region" description="Helical" evidence="6">
    <location>
        <begin position="82"/>
        <end position="101"/>
    </location>
</feature>
<dbReference type="PANTHER" id="PTHR23502:SF51">
    <property type="entry name" value="QUINIDINE RESISTANCE PROTEIN 1-RELATED"/>
    <property type="match status" value="1"/>
</dbReference>
<dbReference type="Gene3D" id="1.20.1720.10">
    <property type="entry name" value="Multidrug resistance protein D"/>
    <property type="match status" value="1"/>
</dbReference>
<feature type="transmembrane region" description="Helical" evidence="6">
    <location>
        <begin position="220"/>
        <end position="241"/>
    </location>
</feature>
<dbReference type="AlphaFoldDB" id="A0AA39UUP4"/>
<proteinExistence type="predicted"/>
<evidence type="ECO:0000256" key="4">
    <source>
        <dbReference type="ARBA" id="ARBA00022989"/>
    </source>
</evidence>